<evidence type="ECO:0000313" key="7">
    <source>
        <dbReference type="EMBL" id="MPM26915.1"/>
    </source>
</evidence>
<name>A0A644YEC9_9ZZZZ</name>
<sequence length="429" mass="47321">MLNKRTWTAIIILGFLGQLAWGVENQYFNTFLYNNVTPDPRPISWMVAASAITATLASIFMGALSDRVRHRLGRTPFLLIGYVLWGITTALFPTAAFFHPIGLAIFMAIIFDCVMTFLGSTANDSVFHAYVADITTVDNRGKVMGVLEILTWVALLFVYGGAGIIIDKFGYFAFFYIVGGMVLILGMISGLLLKEDKSVASVVKESYWKQVFGTFRFSELKMHKNFIFLLVSITLWGVAQNIFFPYLLIYINHFLKISNTDSSLIIFFAILIGGIGAAYPLGMLVDKWGRKNVAYLAVVAEAIGLFAFSLARSTPLLIATGVLWLAPISAWTIATSAWTKDLFPEDKRGQFGGYVIMFSVAFAMVPGPLIGSWLTTAYGVHSVLDGKEAFIPSSLIFQVAAIATLLAAIPIYFVNRKRTQQSSQLTSEN</sequence>
<feature type="transmembrane region" description="Helical" evidence="5">
    <location>
        <begin position="263"/>
        <end position="281"/>
    </location>
</feature>
<evidence type="ECO:0000256" key="5">
    <source>
        <dbReference type="SAM" id="Phobius"/>
    </source>
</evidence>
<dbReference type="GO" id="GO:0016020">
    <property type="term" value="C:membrane"/>
    <property type="evidence" value="ECO:0007669"/>
    <property type="project" value="UniProtKB-SubCell"/>
</dbReference>
<dbReference type="Gene3D" id="1.20.1250.20">
    <property type="entry name" value="MFS general substrate transporter like domains"/>
    <property type="match status" value="2"/>
</dbReference>
<feature type="domain" description="Major facilitator superfamily (MFS) profile" evidence="6">
    <location>
        <begin position="6"/>
        <end position="419"/>
    </location>
</feature>
<dbReference type="PANTHER" id="PTHR23528:SF1">
    <property type="entry name" value="MAJOR FACILITATOR SUPERFAMILY (MFS) PROFILE DOMAIN-CONTAINING PROTEIN"/>
    <property type="match status" value="1"/>
</dbReference>
<dbReference type="InterPro" id="IPR005829">
    <property type="entry name" value="Sugar_transporter_CS"/>
</dbReference>
<evidence type="ECO:0000259" key="6">
    <source>
        <dbReference type="PROSITE" id="PS50850"/>
    </source>
</evidence>
<gene>
    <name evidence="7" type="ORF">SDC9_73420</name>
</gene>
<dbReference type="GO" id="GO:0022857">
    <property type="term" value="F:transmembrane transporter activity"/>
    <property type="evidence" value="ECO:0007669"/>
    <property type="project" value="InterPro"/>
</dbReference>
<keyword evidence="3 5" id="KW-1133">Transmembrane helix</keyword>
<feature type="transmembrane region" description="Helical" evidence="5">
    <location>
        <begin position="46"/>
        <end position="65"/>
    </location>
</feature>
<keyword evidence="4 5" id="KW-0472">Membrane</keyword>
<feature type="transmembrane region" description="Helical" evidence="5">
    <location>
        <begin position="101"/>
        <end position="122"/>
    </location>
</feature>
<evidence type="ECO:0000256" key="2">
    <source>
        <dbReference type="ARBA" id="ARBA00022692"/>
    </source>
</evidence>
<evidence type="ECO:0000256" key="1">
    <source>
        <dbReference type="ARBA" id="ARBA00004141"/>
    </source>
</evidence>
<dbReference type="EMBL" id="VSSQ01004860">
    <property type="protein sequence ID" value="MPM26915.1"/>
    <property type="molecule type" value="Genomic_DNA"/>
</dbReference>
<organism evidence="7">
    <name type="scientific">bioreactor metagenome</name>
    <dbReference type="NCBI Taxonomy" id="1076179"/>
    <lineage>
        <taxon>unclassified sequences</taxon>
        <taxon>metagenomes</taxon>
        <taxon>ecological metagenomes</taxon>
    </lineage>
</organism>
<dbReference type="Pfam" id="PF07690">
    <property type="entry name" value="MFS_1"/>
    <property type="match status" value="1"/>
</dbReference>
<comment type="caution">
    <text evidence="7">The sequence shown here is derived from an EMBL/GenBank/DDBJ whole genome shotgun (WGS) entry which is preliminary data.</text>
</comment>
<dbReference type="InterPro" id="IPR020846">
    <property type="entry name" value="MFS_dom"/>
</dbReference>
<dbReference type="SUPFAM" id="SSF103473">
    <property type="entry name" value="MFS general substrate transporter"/>
    <property type="match status" value="1"/>
</dbReference>
<feature type="transmembrane region" description="Helical" evidence="5">
    <location>
        <begin position="77"/>
        <end position="95"/>
    </location>
</feature>
<evidence type="ECO:0000256" key="3">
    <source>
        <dbReference type="ARBA" id="ARBA00022989"/>
    </source>
</evidence>
<feature type="transmembrane region" description="Helical" evidence="5">
    <location>
        <begin position="317"/>
        <end position="339"/>
    </location>
</feature>
<keyword evidence="2 5" id="KW-0812">Transmembrane</keyword>
<feature type="transmembrane region" description="Helical" evidence="5">
    <location>
        <begin position="226"/>
        <end position="251"/>
    </location>
</feature>
<proteinExistence type="predicted"/>
<feature type="transmembrane region" description="Helical" evidence="5">
    <location>
        <begin position="172"/>
        <end position="193"/>
    </location>
</feature>
<dbReference type="AlphaFoldDB" id="A0A644YEC9"/>
<feature type="transmembrane region" description="Helical" evidence="5">
    <location>
        <begin position="143"/>
        <end position="166"/>
    </location>
</feature>
<protein>
    <recommendedName>
        <fullName evidence="6">Major facilitator superfamily (MFS) profile domain-containing protein</fullName>
    </recommendedName>
</protein>
<dbReference type="PANTHER" id="PTHR23528">
    <property type="match status" value="1"/>
</dbReference>
<evidence type="ECO:0000256" key="4">
    <source>
        <dbReference type="ARBA" id="ARBA00023136"/>
    </source>
</evidence>
<feature type="transmembrane region" description="Helical" evidence="5">
    <location>
        <begin position="293"/>
        <end position="311"/>
    </location>
</feature>
<feature type="transmembrane region" description="Helical" evidence="5">
    <location>
        <begin position="351"/>
        <end position="375"/>
    </location>
</feature>
<dbReference type="PROSITE" id="PS50850">
    <property type="entry name" value="MFS"/>
    <property type="match status" value="1"/>
</dbReference>
<dbReference type="InterPro" id="IPR011701">
    <property type="entry name" value="MFS"/>
</dbReference>
<dbReference type="InterPro" id="IPR036259">
    <property type="entry name" value="MFS_trans_sf"/>
</dbReference>
<reference evidence="7" key="1">
    <citation type="submission" date="2019-08" db="EMBL/GenBank/DDBJ databases">
        <authorList>
            <person name="Kucharzyk K."/>
            <person name="Murdoch R.W."/>
            <person name="Higgins S."/>
            <person name="Loffler F."/>
        </authorList>
    </citation>
    <scope>NUCLEOTIDE SEQUENCE</scope>
</reference>
<feature type="transmembrane region" description="Helical" evidence="5">
    <location>
        <begin position="395"/>
        <end position="414"/>
    </location>
</feature>
<dbReference type="PROSITE" id="PS00216">
    <property type="entry name" value="SUGAR_TRANSPORT_1"/>
    <property type="match status" value="1"/>
</dbReference>
<comment type="subcellular location">
    <subcellularLocation>
        <location evidence="1">Membrane</location>
        <topology evidence="1">Multi-pass membrane protein</topology>
    </subcellularLocation>
</comment>
<accession>A0A644YEC9</accession>